<dbReference type="AlphaFoldDB" id="A0A1D1ZVM9"/>
<organism evidence="1">
    <name type="scientific">Auxenochlorella protothecoides</name>
    <name type="common">Green microalga</name>
    <name type="synonym">Chlorella protothecoides</name>
    <dbReference type="NCBI Taxonomy" id="3075"/>
    <lineage>
        <taxon>Eukaryota</taxon>
        <taxon>Viridiplantae</taxon>
        <taxon>Chlorophyta</taxon>
        <taxon>core chlorophytes</taxon>
        <taxon>Trebouxiophyceae</taxon>
        <taxon>Chlorellales</taxon>
        <taxon>Chlorellaceae</taxon>
        <taxon>Auxenochlorella</taxon>
    </lineage>
</organism>
<feature type="non-terminal residue" evidence="1">
    <location>
        <position position="1"/>
    </location>
</feature>
<protein>
    <submittedName>
        <fullName evidence="1">Uncharacterized protein</fullName>
    </submittedName>
</protein>
<proteinExistence type="predicted"/>
<reference evidence="1" key="1">
    <citation type="submission" date="2015-08" db="EMBL/GenBank/DDBJ databases">
        <authorList>
            <person name="Babu N.S."/>
            <person name="Beckwith C.J."/>
            <person name="Beseler K.G."/>
            <person name="Brison A."/>
            <person name="Carone J.V."/>
            <person name="Caskin T.P."/>
            <person name="Diamond M."/>
            <person name="Durham M.E."/>
            <person name="Foxe J.M."/>
            <person name="Go M."/>
            <person name="Henderson B.A."/>
            <person name="Jones I.B."/>
            <person name="McGettigan J.A."/>
            <person name="Micheletti S.J."/>
            <person name="Nasrallah M.E."/>
            <person name="Ortiz D."/>
            <person name="Piller C.R."/>
            <person name="Privatt S.R."/>
            <person name="Schneider S.L."/>
            <person name="Sharp S."/>
            <person name="Smith T.C."/>
            <person name="Stanton J.D."/>
            <person name="Ullery H.E."/>
            <person name="Wilson R.J."/>
            <person name="Serrano M.G."/>
            <person name="Buck G."/>
            <person name="Lee V."/>
            <person name="Wang Y."/>
            <person name="Carvalho R."/>
            <person name="Voegtly L."/>
            <person name="Shi R."/>
            <person name="Duckworth R."/>
            <person name="Johnson A."/>
            <person name="Loviza R."/>
            <person name="Walstead R."/>
            <person name="Shah Z."/>
            <person name="Kiflezghi M."/>
            <person name="Wade K."/>
            <person name="Ball S.L."/>
            <person name="Bradley K.W."/>
            <person name="Asai D.J."/>
            <person name="Bowman C.A."/>
            <person name="Russell D.A."/>
            <person name="Pope W.H."/>
            <person name="Jacobs-Sera D."/>
            <person name="Hendrix R.W."/>
            <person name="Hatfull G.F."/>
        </authorList>
    </citation>
    <scope>NUCLEOTIDE SEQUENCE</scope>
</reference>
<name>A0A1D1ZVM9_AUXPR</name>
<accession>A0A1D1ZVM9</accession>
<dbReference type="EMBL" id="GDKF01007685">
    <property type="protein sequence ID" value="JAT70937.1"/>
    <property type="molecule type" value="Transcribed_RNA"/>
</dbReference>
<gene>
    <name evidence="1" type="ORF">g.20533</name>
</gene>
<sequence length="285" mass="30722">VRRIPIFNSRSHRPRQHRHRWARVLSEGMPSQHLRDEESGLLQSLQNGSSTASGTWLTHRMQHAPENSLDRTPDDSRLLGAMQGMGLASDGGAGAKPSPEMEYLSGVVARGVAVAVEGTVEHAMSAAVHTAIEDQNIHFDVKANLGTLVAVTGVILFWRGVWNMWCEGWVGIDGMSVRVGEGGGSTPFAGAGARELPPLDPRTPVRRPCSPFLSPWPLQGHGGWPLAHQRPAVHGHRLGHHALHPLLPGAPGADVPGDVNTFGVAWARWRCAPVHLPLLRGTSMV</sequence>
<evidence type="ECO:0000313" key="1">
    <source>
        <dbReference type="EMBL" id="JAT70937.1"/>
    </source>
</evidence>